<dbReference type="Gene3D" id="1.20.1250.20">
    <property type="entry name" value="MFS general substrate transporter like domains"/>
    <property type="match status" value="1"/>
</dbReference>
<gene>
    <name evidence="9" type="ORF">SJ059_03380</name>
</gene>
<organism evidence="9 10">
    <name type="scientific">Klebsiella aerogenes</name>
    <name type="common">Enterobacter aerogenes</name>
    <dbReference type="NCBI Taxonomy" id="548"/>
    <lineage>
        <taxon>Bacteria</taxon>
        <taxon>Pseudomonadati</taxon>
        <taxon>Pseudomonadota</taxon>
        <taxon>Gammaproteobacteria</taxon>
        <taxon>Enterobacterales</taxon>
        <taxon>Enterobacteriaceae</taxon>
        <taxon>Klebsiella/Raoultella group</taxon>
        <taxon>Klebsiella</taxon>
    </lineage>
</organism>
<comment type="caution">
    <text evidence="9">The sequence shown here is derived from an EMBL/GenBank/DDBJ whole genome shotgun (WGS) entry which is preliminary data.</text>
</comment>
<evidence type="ECO:0000256" key="2">
    <source>
        <dbReference type="ARBA" id="ARBA00022448"/>
    </source>
</evidence>
<protein>
    <submittedName>
        <fullName evidence="9">MFS transporter</fullName>
    </submittedName>
</protein>
<dbReference type="SUPFAM" id="SSF103473">
    <property type="entry name" value="MFS general substrate transporter"/>
    <property type="match status" value="1"/>
</dbReference>
<reference evidence="9" key="1">
    <citation type="submission" date="2023-11" db="EMBL/GenBank/DDBJ databases">
        <title>Detection of rare carbapenemases in Enterobacterales - comparison of two colorimetric and two CIM-based carbapenemase assays.</title>
        <authorList>
            <person name="Schaffarczyk L."/>
            <person name="Noster J."/>
            <person name="Stelzer Y."/>
            <person name="Sattler J."/>
            <person name="Gatermann S."/>
            <person name="Hamprecht A."/>
        </authorList>
    </citation>
    <scope>NUCLEOTIDE SEQUENCE</scope>
    <source>
        <strain evidence="9">CIM-Cont-037</strain>
    </source>
</reference>
<dbReference type="RefSeq" id="WP_015365876.1">
    <property type="nucleotide sequence ID" value="NZ_CAKNDN010000001.1"/>
</dbReference>
<dbReference type="PROSITE" id="PS50850">
    <property type="entry name" value="MFS"/>
    <property type="match status" value="1"/>
</dbReference>
<evidence type="ECO:0000259" key="8">
    <source>
        <dbReference type="PROSITE" id="PS50850"/>
    </source>
</evidence>
<dbReference type="InterPro" id="IPR020846">
    <property type="entry name" value="MFS_dom"/>
</dbReference>
<accession>A0AAW9DY93</accession>
<proteinExistence type="predicted"/>
<keyword evidence="2" id="KW-0813">Transport</keyword>
<feature type="domain" description="Major facilitator superfamily (MFS) profile" evidence="8">
    <location>
        <begin position="11"/>
        <end position="123"/>
    </location>
</feature>
<dbReference type="InterPro" id="IPR011701">
    <property type="entry name" value="MFS"/>
</dbReference>
<keyword evidence="4 7" id="KW-0812">Transmembrane</keyword>
<dbReference type="GO" id="GO:0005886">
    <property type="term" value="C:plasma membrane"/>
    <property type="evidence" value="ECO:0007669"/>
    <property type="project" value="UniProtKB-SubCell"/>
</dbReference>
<keyword evidence="5 7" id="KW-1133">Transmembrane helix</keyword>
<evidence type="ECO:0000313" key="10">
    <source>
        <dbReference type="Proteomes" id="UP001279012"/>
    </source>
</evidence>
<evidence type="ECO:0000256" key="5">
    <source>
        <dbReference type="ARBA" id="ARBA00022989"/>
    </source>
</evidence>
<name>A0AAW9DY93_KLEAE</name>
<keyword evidence="6 7" id="KW-0472">Membrane</keyword>
<dbReference type="Pfam" id="PF07690">
    <property type="entry name" value="MFS_1"/>
    <property type="match status" value="1"/>
</dbReference>
<evidence type="ECO:0000313" key="9">
    <source>
        <dbReference type="EMBL" id="MDX7013516.1"/>
    </source>
</evidence>
<feature type="transmembrane region" description="Helical" evidence="7">
    <location>
        <begin position="41"/>
        <end position="63"/>
    </location>
</feature>
<evidence type="ECO:0000256" key="4">
    <source>
        <dbReference type="ARBA" id="ARBA00022692"/>
    </source>
</evidence>
<dbReference type="PANTHER" id="PTHR23517">
    <property type="entry name" value="RESISTANCE PROTEIN MDTM, PUTATIVE-RELATED-RELATED"/>
    <property type="match status" value="1"/>
</dbReference>
<dbReference type="PANTHER" id="PTHR23517:SF2">
    <property type="entry name" value="MULTIDRUG RESISTANCE PROTEIN MDTH"/>
    <property type="match status" value="1"/>
</dbReference>
<evidence type="ECO:0000256" key="3">
    <source>
        <dbReference type="ARBA" id="ARBA00022475"/>
    </source>
</evidence>
<evidence type="ECO:0000256" key="1">
    <source>
        <dbReference type="ARBA" id="ARBA00004651"/>
    </source>
</evidence>
<dbReference type="InterPro" id="IPR050171">
    <property type="entry name" value="MFS_Transporters"/>
</dbReference>
<evidence type="ECO:0000256" key="6">
    <source>
        <dbReference type="ARBA" id="ARBA00023136"/>
    </source>
</evidence>
<dbReference type="AlphaFoldDB" id="A0AAW9DY93"/>
<comment type="subcellular location">
    <subcellularLocation>
        <location evidence="1">Cell membrane</location>
        <topology evidence="1">Multi-pass membrane protein</topology>
    </subcellularLocation>
</comment>
<dbReference type="Proteomes" id="UP001279012">
    <property type="component" value="Unassembled WGS sequence"/>
</dbReference>
<dbReference type="EMBL" id="JAWZZT010000002">
    <property type="protein sequence ID" value="MDX7013516.1"/>
    <property type="molecule type" value="Genomic_DNA"/>
</dbReference>
<evidence type="ECO:0000256" key="7">
    <source>
        <dbReference type="SAM" id="Phobius"/>
    </source>
</evidence>
<keyword evidence="3" id="KW-1003">Cell membrane</keyword>
<dbReference type="GO" id="GO:0022857">
    <property type="term" value="F:transmembrane transporter activity"/>
    <property type="evidence" value="ECO:0007669"/>
    <property type="project" value="InterPro"/>
</dbReference>
<sequence length="123" mass="13105">MKSSFIWHDKRSLNYLLSLFIFSLGSFIINPYYAIYVSDNLGYGVAFAGVLVSIKVISQRVFALFGGSMADIFPAVYVALAVVGVRALSFALLALNANHEILLVSAVMNGIGGAPVADSRALG</sequence>
<feature type="transmembrane region" description="Helical" evidence="7">
    <location>
        <begin position="75"/>
        <end position="95"/>
    </location>
</feature>
<dbReference type="InterPro" id="IPR036259">
    <property type="entry name" value="MFS_trans_sf"/>
</dbReference>
<feature type="transmembrane region" description="Helical" evidence="7">
    <location>
        <begin position="12"/>
        <end position="35"/>
    </location>
</feature>